<dbReference type="InterPro" id="IPR028879">
    <property type="entry name" value="NDOR1"/>
</dbReference>
<evidence type="ECO:0000256" key="5">
    <source>
        <dbReference type="ARBA" id="ARBA00022643"/>
    </source>
</evidence>
<dbReference type="Pfam" id="PF00258">
    <property type="entry name" value="Flavodoxin_1"/>
    <property type="match status" value="1"/>
</dbReference>
<dbReference type="SUPFAM" id="SSF63380">
    <property type="entry name" value="Riboflavin synthase domain-like"/>
    <property type="match status" value="1"/>
</dbReference>
<feature type="binding site" evidence="9">
    <location>
        <position position="610"/>
    </location>
    <ligand>
        <name>FAD</name>
        <dbReference type="ChEBI" id="CHEBI:57692"/>
    </ligand>
</feature>
<dbReference type="EMBL" id="BRPK01000017">
    <property type="protein sequence ID" value="GLB44575.1"/>
    <property type="molecule type" value="Genomic_DNA"/>
</dbReference>
<feature type="binding site" evidence="9">
    <location>
        <begin position="397"/>
        <end position="400"/>
    </location>
    <ligand>
        <name>FAD</name>
        <dbReference type="ChEBI" id="CHEBI:57692"/>
    </ligand>
</feature>
<feature type="binding site" evidence="9">
    <location>
        <begin position="527"/>
        <end position="528"/>
    </location>
    <ligand>
        <name>NADP(+)</name>
        <dbReference type="ChEBI" id="CHEBI:58349"/>
    </ligand>
</feature>
<comment type="subunit">
    <text evidence="9">Interacts with DRE2; as part of the cytosolic iron-sulfur (Fe-S) protein assembly (CIA) machinery.</text>
</comment>
<feature type="domain" description="FAD-binding FR-type" evidence="11">
    <location>
        <begin position="217"/>
        <end position="458"/>
    </location>
</feature>
<dbReference type="HAMAP" id="MF_03178">
    <property type="entry name" value="NDOR1"/>
    <property type="match status" value="1"/>
</dbReference>
<comment type="caution">
    <text evidence="9">Lacks conserved residue(s) required for the propagation of feature annotation.</text>
</comment>
<keyword evidence="9" id="KW-0496">Mitochondrion</keyword>
<evidence type="ECO:0000259" key="10">
    <source>
        <dbReference type="PROSITE" id="PS50902"/>
    </source>
</evidence>
<keyword evidence="3 9" id="KW-0963">Cytoplasm</keyword>
<dbReference type="InterPro" id="IPR029039">
    <property type="entry name" value="Flavoprotein-like_sf"/>
</dbReference>
<comment type="cofactor">
    <cofactor evidence="1 9">
        <name>FMN</name>
        <dbReference type="ChEBI" id="CHEBI:58210"/>
    </cofactor>
</comment>
<dbReference type="PROSITE" id="PS51384">
    <property type="entry name" value="FAD_FR"/>
    <property type="match status" value="1"/>
</dbReference>
<evidence type="ECO:0000313" key="12">
    <source>
        <dbReference type="EMBL" id="GLB44575.1"/>
    </source>
</evidence>
<dbReference type="FunFam" id="3.40.50.80:FF:000032">
    <property type="entry name" value="NADPH-dependent diflavin oxidoreductase 1"/>
    <property type="match status" value="1"/>
</dbReference>
<sequence length="611" mass="68646">MTLTVPPSPNPSPEPDPRSLLILYATETGNAQDVADRVARHCRRIAFQCRVVSAEAFSAPELLSEPLVVFVVSTTGSGVEPRSMSAFWAQLLRADLPPDLFEDLSFAVFGLGDSAYEKFNWAAKKLSRRLASLGAHEIVDRGEGDDQHPLGLDGAFQPWSERLIAKLVELHPLPPGVEVIPETSIPPPRVAIDVAPETEAERKTGEPETDDLLEADKAFHTAVVRENTRLTAEGWYQDVRHLEFEFDGRDNIQYAPGDVALIHPVFPAAEVQDFLEILHWDDIADTPITITRTMEDQTLPDHLPLYPQRTTLRTLIARHVDFRAVPRRSFFQYLRYFTSDEREVETLDDWLSPAGGDDLYEYCHRPRRTIHEVMSEFRNVRVPKDYIFDLLPPLRPRQFSIASSNKENPKIVQLCVAVVKYRTTLKVPRRGACTTYLAGLKPGDKLRVAIQKGMIALPPSPSIPVICVGPGTGVAPMRALIQERIHDGSSSNTLYFGCRSATQDEHYAAEWAALAARQQLVYRVAHSRDGKEGEARVYVQDRIREDAKRVWELLRSGAWVYISGSSNKMPAGVKAALADVVEREGGYARHEAVRYVDGMIREGRFFEECWS</sequence>
<dbReference type="InterPro" id="IPR017927">
    <property type="entry name" value="FAD-bd_FR_type"/>
</dbReference>
<comment type="similarity">
    <text evidence="9">Belongs to the NADPH-dependent diflavin oxidoreductase NDOR1 family.</text>
</comment>
<feature type="binding site" evidence="9">
    <location>
        <begin position="536"/>
        <end position="540"/>
    </location>
    <ligand>
        <name>NADP(+)</name>
        <dbReference type="ChEBI" id="CHEBI:58349"/>
    </ligand>
</feature>
<evidence type="ECO:0000256" key="7">
    <source>
        <dbReference type="ARBA" id="ARBA00022857"/>
    </source>
</evidence>
<feature type="binding site" evidence="9">
    <location>
        <begin position="73"/>
        <end position="76"/>
    </location>
    <ligand>
        <name>FMN</name>
        <dbReference type="ChEBI" id="CHEBI:58210"/>
    </ligand>
</feature>
<dbReference type="GO" id="GO:0050661">
    <property type="term" value="F:NADP binding"/>
    <property type="evidence" value="ECO:0007669"/>
    <property type="project" value="UniProtKB-UniRule"/>
</dbReference>
<keyword evidence="5 9" id="KW-0288">FMN</keyword>
<keyword evidence="13" id="KW-1185">Reference proteome</keyword>
<gene>
    <name evidence="9 12" type="primary">TAH18</name>
    <name evidence="12" type="ORF">LshimejAT787_1702020</name>
</gene>
<comment type="caution">
    <text evidence="12">The sequence shown here is derived from an EMBL/GenBank/DDBJ whole genome shotgun (WGS) entry which is preliminary data.</text>
</comment>
<dbReference type="GO" id="GO:0005739">
    <property type="term" value="C:mitochondrion"/>
    <property type="evidence" value="ECO:0007669"/>
    <property type="project" value="UniProtKB-SubCell"/>
</dbReference>
<dbReference type="GO" id="GO:0160246">
    <property type="term" value="F:NADPH-iron-sulfur [2Fe-2S] protein oxidoreductase activity"/>
    <property type="evidence" value="ECO:0007669"/>
    <property type="project" value="InterPro"/>
</dbReference>
<evidence type="ECO:0000256" key="6">
    <source>
        <dbReference type="ARBA" id="ARBA00022827"/>
    </source>
</evidence>
<comment type="catalytic activity">
    <reaction evidence="9">
        <text>2 oxidized [2Fe-2S]-[protein] + NADPH = 2 reduced [2Fe-2S]-[protein] + NADP(+) + H(+)</text>
        <dbReference type="Rhea" id="RHEA:67716"/>
        <dbReference type="Rhea" id="RHEA-COMP:17327"/>
        <dbReference type="Rhea" id="RHEA-COMP:17328"/>
        <dbReference type="ChEBI" id="CHEBI:15378"/>
        <dbReference type="ChEBI" id="CHEBI:33737"/>
        <dbReference type="ChEBI" id="CHEBI:33738"/>
        <dbReference type="ChEBI" id="CHEBI:57783"/>
        <dbReference type="ChEBI" id="CHEBI:58349"/>
    </reaction>
</comment>
<comment type="cofactor">
    <cofactor evidence="2 9">
        <name>FAD</name>
        <dbReference type="ChEBI" id="CHEBI:57692"/>
    </cofactor>
</comment>
<keyword evidence="8 9" id="KW-0560">Oxidoreductase</keyword>
<comment type="function">
    <text evidence="9">NADPH-dependent reductase which is a central component of the cytosolic iron-sulfur (Fe-S) protein assembly (CIA) machinery. Transfers electrons from NADPH via its FAD and FMN prosthetic groups to the [2Fe-2S] cluster of DRE2, another key component of the CIA machinery. In turn, this reduced cluster provides electrons for assembly of cytosolic iron-sulfur cluster proteins. Positively controls H(2)O(2)-induced cell death.</text>
</comment>
<evidence type="ECO:0000256" key="2">
    <source>
        <dbReference type="ARBA" id="ARBA00001974"/>
    </source>
</evidence>
<dbReference type="OrthoDB" id="1856718at2759"/>
<dbReference type="InterPro" id="IPR017938">
    <property type="entry name" value="Riboflavin_synthase-like_b-brl"/>
</dbReference>
<keyword evidence="4 9" id="KW-0285">Flavoprotein</keyword>
<keyword evidence="6 9" id="KW-0274">FAD</keyword>
<dbReference type="InterPro" id="IPR008254">
    <property type="entry name" value="Flavodoxin/NO_synth"/>
</dbReference>
<dbReference type="Gene3D" id="3.40.50.80">
    <property type="entry name" value="Nucleotide-binding domain of ferredoxin-NADP reductase (FNR) module"/>
    <property type="match status" value="1"/>
</dbReference>
<evidence type="ECO:0000256" key="4">
    <source>
        <dbReference type="ARBA" id="ARBA00022630"/>
    </source>
</evidence>
<dbReference type="Gene3D" id="2.40.30.10">
    <property type="entry name" value="Translation factors"/>
    <property type="match status" value="1"/>
</dbReference>
<dbReference type="PANTHER" id="PTHR19384:SF10">
    <property type="entry name" value="NADPH-DEPENDENT DIFLAVIN OXIDOREDUCTASE 1"/>
    <property type="match status" value="1"/>
</dbReference>
<evidence type="ECO:0000256" key="9">
    <source>
        <dbReference type="HAMAP-Rule" id="MF_03178"/>
    </source>
</evidence>
<dbReference type="EC" id="1.18.1.-" evidence="9"/>
<dbReference type="InterPro" id="IPR001094">
    <property type="entry name" value="Flavdoxin-like"/>
</dbReference>
<dbReference type="PRINTS" id="PR00369">
    <property type="entry name" value="FLAVODOXIN"/>
</dbReference>
<comment type="similarity">
    <text evidence="9">In the N-terminal section; belongs to the flavodoxin family.</text>
</comment>
<evidence type="ECO:0000256" key="8">
    <source>
        <dbReference type="ARBA" id="ARBA00023002"/>
    </source>
</evidence>
<dbReference type="Gene3D" id="1.20.990.10">
    <property type="entry name" value="NADPH-cytochrome p450 Reductase, Chain A, domain 3"/>
    <property type="match status" value="1"/>
</dbReference>
<dbReference type="PROSITE" id="PS50902">
    <property type="entry name" value="FLAVODOXIN_LIKE"/>
    <property type="match status" value="1"/>
</dbReference>
<dbReference type="Gene3D" id="3.40.50.360">
    <property type="match status" value="1"/>
</dbReference>
<dbReference type="InterPro" id="IPR003097">
    <property type="entry name" value="CysJ-like_FAD-binding"/>
</dbReference>
<accession>A0A9P3UUC0</accession>
<dbReference type="InterPro" id="IPR001709">
    <property type="entry name" value="Flavoprot_Pyr_Nucl_cyt_Rdtase"/>
</dbReference>
<dbReference type="Pfam" id="PF00667">
    <property type="entry name" value="FAD_binding_1"/>
    <property type="match status" value="1"/>
</dbReference>
<dbReference type="GO" id="GO:0016651">
    <property type="term" value="F:oxidoreductase activity, acting on NAD(P)H"/>
    <property type="evidence" value="ECO:0007669"/>
    <property type="project" value="UniProtKB-UniRule"/>
</dbReference>
<feature type="binding site" evidence="9">
    <location>
        <position position="472"/>
    </location>
    <ligand>
        <name>NADP(+)</name>
        <dbReference type="ChEBI" id="CHEBI:58349"/>
    </ligand>
</feature>
<comment type="subcellular location">
    <subcellularLocation>
        <location evidence="9">Cytoplasm</location>
    </subcellularLocation>
    <subcellularLocation>
        <location evidence="9">Mitochondrion</location>
    </subcellularLocation>
    <text evidence="9">Relocalizes to mitochondria after H(2)O(2) exposure.</text>
</comment>
<dbReference type="InterPro" id="IPR023173">
    <property type="entry name" value="NADPH_Cyt_P450_Rdtase_alpha"/>
</dbReference>
<evidence type="ECO:0000313" key="13">
    <source>
        <dbReference type="Proteomes" id="UP001063166"/>
    </source>
</evidence>
<evidence type="ECO:0000256" key="1">
    <source>
        <dbReference type="ARBA" id="ARBA00001917"/>
    </source>
</evidence>
<dbReference type="InterPro" id="IPR039261">
    <property type="entry name" value="FNR_nucleotide-bd"/>
</dbReference>
<dbReference type="SUPFAM" id="SSF52343">
    <property type="entry name" value="Ferredoxin reductase-like, C-terminal NADP-linked domain"/>
    <property type="match status" value="1"/>
</dbReference>
<comment type="similarity">
    <text evidence="9">In the C-terminal section; belongs to the flavoprotein pyridine nucleotide cytochrome reductase family.</text>
</comment>
<dbReference type="InterPro" id="IPR001433">
    <property type="entry name" value="OxRdtase_FAD/NAD-bd"/>
</dbReference>
<dbReference type="GO" id="GO:0005829">
    <property type="term" value="C:cytosol"/>
    <property type="evidence" value="ECO:0007669"/>
    <property type="project" value="TreeGrafter"/>
</dbReference>
<name>A0A9P3UUC0_LYOSH</name>
<keyword evidence="7 9" id="KW-0521">NADP</keyword>
<dbReference type="GO" id="GO:0050660">
    <property type="term" value="F:flavin adenine dinucleotide binding"/>
    <property type="evidence" value="ECO:0007669"/>
    <property type="project" value="UniProtKB-UniRule"/>
</dbReference>
<protein>
    <recommendedName>
        <fullName evidence="9">NADPH-dependent diflavin oxidoreductase 1</fullName>
        <ecNumber evidence="9">1.18.1.-</ecNumber>
    </recommendedName>
    <alternativeName>
        <fullName evidence="9">NADPH-dependent FMN and FAD-containing oxidoreductase</fullName>
    </alternativeName>
</protein>
<feature type="binding site" evidence="9">
    <location>
        <begin position="26"/>
        <end position="31"/>
    </location>
    <ligand>
        <name>FMN</name>
        <dbReference type="ChEBI" id="CHEBI:58210"/>
    </ligand>
</feature>
<organism evidence="12 13">
    <name type="scientific">Lyophyllum shimeji</name>
    <name type="common">Hon-shimeji</name>
    <name type="synonym">Tricholoma shimeji</name>
    <dbReference type="NCBI Taxonomy" id="47721"/>
    <lineage>
        <taxon>Eukaryota</taxon>
        <taxon>Fungi</taxon>
        <taxon>Dikarya</taxon>
        <taxon>Basidiomycota</taxon>
        <taxon>Agaricomycotina</taxon>
        <taxon>Agaricomycetes</taxon>
        <taxon>Agaricomycetidae</taxon>
        <taxon>Agaricales</taxon>
        <taxon>Tricholomatineae</taxon>
        <taxon>Lyophyllaceae</taxon>
        <taxon>Lyophyllum</taxon>
    </lineage>
</organism>
<evidence type="ECO:0000256" key="3">
    <source>
        <dbReference type="ARBA" id="ARBA00022490"/>
    </source>
</evidence>
<feature type="binding site" evidence="9">
    <location>
        <position position="367"/>
    </location>
    <ligand>
        <name>FAD</name>
        <dbReference type="ChEBI" id="CHEBI:57692"/>
    </ligand>
</feature>
<dbReference type="Pfam" id="PF00175">
    <property type="entry name" value="NAD_binding_1"/>
    <property type="match status" value="1"/>
</dbReference>
<proteinExistence type="inferred from homology"/>
<feature type="binding site" evidence="9">
    <location>
        <position position="146"/>
    </location>
    <ligand>
        <name>FMN</name>
        <dbReference type="ChEBI" id="CHEBI:58210"/>
    </ligand>
</feature>
<feature type="domain" description="Flavodoxin-like" evidence="10">
    <location>
        <begin position="20"/>
        <end position="164"/>
    </location>
</feature>
<evidence type="ECO:0000259" key="11">
    <source>
        <dbReference type="PROSITE" id="PS51384"/>
    </source>
</evidence>
<dbReference type="GO" id="GO:0016226">
    <property type="term" value="P:iron-sulfur cluster assembly"/>
    <property type="evidence" value="ECO:0007669"/>
    <property type="project" value="UniProtKB-UniRule"/>
</dbReference>
<dbReference type="AlphaFoldDB" id="A0A9P3UUC0"/>
<dbReference type="PANTHER" id="PTHR19384">
    <property type="entry name" value="NITRIC OXIDE SYNTHASE-RELATED"/>
    <property type="match status" value="1"/>
</dbReference>
<dbReference type="SUPFAM" id="SSF52218">
    <property type="entry name" value="Flavoproteins"/>
    <property type="match status" value="1"/>
</dbReference>
<dbReference type="GO" id="GO:0010181">
    <property type="term" value="F:FMN binding"/>
    <property type="evidence" value="ECO:0007669"/>
    <property type="project" value="UniProtKB-UniRule"/>
</dbReference>
<dbReference type="Proteomes" id="UP001063166">
    <property type="component" value="Unassembled WGS sequence"/>
</dbReference>
<dbReference type="PRINTS" id="PR00371">
    <property type="entry name" value="FPNCR"/>
</dbReference>
<reference evidence="12" key="1">
    <citation type="submission" date="2022-07" db="EMBL/GenBank/DDBJ databases">
        <title>The genome of Lyophyllum shimeji provides insight into the initial evolution of ectomycorrhizal fungal genome.</title>
        <authorList>
            <person name="Kobayashi Y."/>
            <person name="Shibata T."/>
            <person name="Hirakawa H."/>
            <person name="Shigenobu S."/>
            <person name="Nishiyama T."/>
            <person name="Yamada A."/>
            <person name="Hasebe M."/>
            <person name="Kawaguchi M."/>
        </authorList>
    </citation>
    <scope>NUCLEOTIDE SEQUENCE</scope>
    <source>
        <strain evidence="12">AT787</strain>
    </source>
</reference>